<dbReference type="OrthoDB" id="442460at2759"/>
<dbReference type="SUPFAM" id="SSF54001">
    <property type="entry name" value="Cysteine proteinases"/>
    <property type="match status" value="1"/>
</dbReference>
<name>W9XGQ0_9EURO</name>
<dbReference type="InterPro" id="IPR038765">
    <property type="entry name" value="Papain-like_cys_pep_sf"/>
</dbReference>
<evidence type="ECO:0000256" key="6">
    <source>
        <dbReference type="SAM" id="MobiDB-lite"/>
    </source>
</evidence>
<dbReference type="GO" id="GO:0005634">
    <property type="term" value="C:nucleus"/>
    <property type="evidence" value="ECO:0007669"/>
    <property type="project" value="TreeGrafter"/>
</dbReference>
<feature type="region of interest" description="Disordered" evidence="6">
    <location>
        <begin position="1"/>
        <end position="108"/>
    </location>
</feature>
<gene>
    <name evidence="8" type="ORF">A1O5_01023</name>
</gene>
<feature type="compositionally biased region" description="Basic and acidic residues" evidence="6">
    <location>
        <begin position="255"/>
        <end position="268"/>
    </location>
</feature>
<dbReference type="InterPro" id="IPR051947">
    <property type="entry name" value="Sentrin-specific_protease"/>
</dbReference>
<proteinExistence type="inferred from homology"/>
<dbReference type="GO" id="GO:0016926">
    <property type="term" value="P:protein desumoylation"/>
    <property type="evidence" value="ECO:0007669"/>
    <property type="project" value="TreeGrafter"/>
</dbReference>
<evidence type="ECO:0000256" key="4">
    <source>
        <dbReference type="ARBA" id="ARBA00022786"/>
    </source>
</evidence>
<dbReference type="HOGENOM" id="CLU_352315_0_0_1"/>
<dbReference type="AlphaFoldDB" id="W9XGQ0"/>
<dbReference type="EMBL" id="AMGX01000001">
    <property type="protein sequence ID" value="EXJ76515.1"/>
    <property type="molecule type" value="Genomic_DNA"/>
</dbReference>
<dbReference type="PANTHER" id="PTHR46896:SF3">
    <property type="entry name" value="FI06413P-RELATED"/>
    <property type="match status" value="1"/>
</dbReference>
<comment type="similarity">
    <text evidence="1">Belongs to the peptidase C48 family.</text>
</comment>
<sequence length="732" mass="82790">MAASTEKSEPSNTTGPGISKKRVRLVDALDAPVDVSQHPTVTPAAGRRTAVSEMDATLQAAQNRASPKESTHLVLPEVSHPRADKEQSGDGLKQNESSPKPKASQTGTLVRRWTKDLVYPQPGRRAAVVPFEDLRRLNDDEFLNDNLISFFMRYLETHMEKSKPELYKRIHFFNTYFYEALSKTKGRKSGINYDAVSRWTKNINLFSRDFIVVPVNENFHWYLAIICNLPYFLGDRKAKSGWSEELQSSDQQSEEGERRVELPTDETQRTLAELSLSDDEENSQDRTTKRPGRRKLVRRSLPKYEVTKPVIITLDSLGLSRAATCALLKQYVVLEARDKRNMNIDVSELRGMTAKEIPTQNNFSDCGLYLCVYLEQFVADPYNFVRRILQREENAQQWPRRIHSEDLRSRLLELILEMHRRQEKQPSEMEEPSIGSILINKQEVSRSPPLTQGSLTRQNIQEAQKRFEGVVRSHPSGSGDDFESVSPDAEVRSMKTKNTVAESSETRGSVNEDGNGGAYEQMSPAPAVPTWDTRLTRKSRTEPSRLQAQVRASPPPRDVRPALNKNSVSHMTVTKQAAEIDPENAGPYANKRRKLNDEDDFDVRRSRSPSRTSELTDYLSGAAGVRTYLYGIDEYPARDENREWKSPSHEPEVIAERKVVPNTETSLLGKRKKPAAKATAPNTASEYKEFVGLESRRGTPLSPAYREAGAGRARARMGRYDGGEDGEMLLKM</sequence>
<evidence type="ECO:0000313" key="8">
    <source>
        <dbReference type="EMBL" id="EXJ76515.1"/>
    </source>
</evidence>
<evidence type="ECO:0000256" key="3">
    <source>
        <dbReference type="ARBA" id="ARBA00022670"/>
    </source>
</evidence>
<accession>W9XGQ0</accession>
<dbReference type="GO" id="GO:0005737">
    <property type="term" value="C:cytoplasm"/>
    <property type="evidence" value="ECO:0007669"/>
    <property type="project" value="TreeGrafter"/>
</dbReference>
<keyword evidence="5" id="KW-0378">Hydrolase</keyword>
<feature type="region of interest" description="Disordered" evidence="6">
    <location>
        <begin position="466"/>
        <end position="563"/>
    </location>
</feature>
<feature type="compositionally biased region" description="Polar residues" evidence="6">
    <location>
        <begin position="496"/>
        <end position="509"/>
    </location>
</feature>
<evidence type="ECO:0000313" key="9">
    <source>
        <dbReference type="Proteomes" id="UP000019471"/>
    </source>
</evidence>
<dbReference type="eggNOG" id="KOG0779">
    <property type="taxonomic scope" value="Eukaryota"/>
</dbReference>
<keyword evidence="3" id="KW-0645">Protease</keyword>
<feature type="compositionally biased region" description="Basic and acidic residues" evidence="6">
    <location>
        <begin position="79"/>
        <end position="88"/>
    </location>
</feature>
<keyword evidence="4" id="KW-0833">Ubl conjugation pathway</keyword>
<dbReference type="GO" id="GO:0006508">
    <property type="term" value="P:proteolysis"/>
    <property type="evidence" value="ECO:0007669"/>
    <property type="project" value="UniProtKB-KW"/>
</dbReference>
<dbReference type="STRING" id="1182543.W9XGQ0"/>
<keyword evidence="2" id="KW-0597">Phosphoprotein</keyword>
<feature type="region of interest" description="Disordered" evidence="6">
    <location>
        <begin position="576"/>
        <end position="615"/>
    </location>
</feature>
<protein>
    <recommendedName>
        <fullName evidence="7">Ubiquitin-like protease family profile domain-containing protein</fullName>
    </recommendedName>
</protein>
<evidence type="ECO:0000256" key="5">
    <source>
        <dbReference type="ARBA" id="ARBA00022801"/>
    </source>
</evidence>
<dbReference type="Pfam" id="PF02902">
    <property type="entry name" value="Peptidase_C48"/>
    <property type="match status" value="1"/>
</dbReference>
<dbReference type="PANTHER" id="PTHR46896">
    <property type="entry name" value="SENTRIN-SPECIFIC PROTEASE"/>
    <property type="match status" value="1"/>
</dbReference>
<dbReference type="Gene3D" id="3.40.395.10">
    <property type="entry name" value="Adenoviral Proteinase, Chain A"/>
    <property type="match status" value="1"/>
</dbReference>
<feature type="compositionally biased region" description="Basic and acidic residues" evidence="6">
    <location>
        <begin position="718"/>
        <end position="732"/>
    </location>
</feature>
<dbReference type="RefSeq" id="XP_007739832.1">
    <property type="nucleotide sequence ID" value="XM_007741642.1"/>
</dbReference>
<keyword evidence="9" id="KW-1185">Reference proteome</keyword>
<feature type="compositionally biased region" description="Polar residues" evidence="6">
    <location>
        <begin position="94"/>
        <end position="108"/>
    </location>
</feature>
<evidence type="ECO:0000256" key="1">
    <source>
        <dbReference type="ARBA" id="ARBA00005234"/>
    </source>
</evidence>
<evidence type="ECO:0000259" key="7">
    <source>
        <dbReference type="PROSITE" id="PS50600"/>
    </source>
</evidence>
<feature type="region of interest" description="Disordered" evidence="6">
    <location>
        <begin position="243"/>
        <end position="294"/>
    </location>
</feature>
<comment type="caution">
    <text evidence="8">The sequence shown here is derived from an EMBL/GenBank/DDBJ whole genome shotgun (WGS) entry which is preliminary data.</text>
</comment>
<organism evidence="8 9">
    <name type="scientific">Cladophialophora psammophila CBS 110553</name>
    <dbReference type="NCBI Taxonomy" id="1182543"/>
    <lineage>
        <taxon>Eukaryota</taxon>
        <taxon>Fungi</taxon>
        <taxon>Dikarya</taxon>
        <taxon>Ascomycota</taxon>
        <taxon>Pezizomycotina</taxon>
        <taxon>Eurotiomycetes</taxon>
        <taxon>Chaetothyriomycetidae</taxon>
        <taxon>Chaetothyriales</taxon>
        <taxon>Herpotrichiellaceae</taxon>
        <taxon>Cladophialophora</taxon>
    </lineage>
</organism>
<dbReference type="Proteomes" id="UP000019471">
    <property type="component" value="Unassembled WGS sequence"/>
</dbReference>
<dbReference type="GeneID" id="19185759"/>
<dbReference type="GO" id="GO:0070139">
    <property type="term" value="F:SUMO-specific endopeptidase activity"/>
    <property type="evidence" value="ECO:0007669"/>
    <property type="project" value="TreeGrafter"/>
</dbReference>
<dbReference type="PROSITE" id="PS50600">
    <property type="entry name" value="ULP_PROTEASE"/>
    <property type="match status" value="1"/>
</dbReference>
<reference evidence="8 9" key="1">
    <citation type="submission" date="2013-03" db="EMBL/GenBank/DDBJ databases">
        <title>The Genome Sequence of Cladophialophora psammophila CBS 110553.</title>
        <authorList>
            <consortium name="The Broad Institute Genomics Platform"/>
            <person name="Cuomo C."/>
            <person name="de Hoog S."/>
            <person name="Gorbushina A."/>
            <person name="Walker B."/>
            <person name="Young S.K."/>
            <person name="Zeng Q."/>
            <person name="Gargeya S."/>
            <person name="Fitzgerald M."/>
            <person name="Haas B."/>
            <person name="Abouelleil A."/>
            <person name="Allen A.W."/>
            <person name="Alvarado L."/>
            <person name="Arachchi H.M."/>
            <person name="Berlin A.M."/>
            <person name="Chapman S.B."/>
            <person name="Gainer-Dewar J."/>
            <person name="Goldberg J."/>
            <person name="Griggs A."/>
            <person name="Gujja S."/>
            <person name="Hansen M."/>
            <person name="Howarth C."/>
            <person name="Imamovic A."/>
            <person name="Ireland A."/>
            <person name="Larimer J."/>
            <person name="McCowan C."/>
            <person name="Murphy C."/>
            <person name="Pearson M."/>
            <person name="Poon T.W."/>
            <person name="Priest M."/>
            <person name="Roberts A."/>
            <person name="Saif S."/>
            <person name="Shea T."/>
            <person name="Sisk P."/>
            <person name="Sykes S."/>
            <person name="Wortman J."/>
            <person name="Nusbaum C."/>
            <person name="Birren B."/>
        </authorList>
    </citation>
    <scope>NUCLEOTIDE SEQUENCE [LARGE SCALE GENOMIC DNA]</scope>
    <source>
        <strain evidence="8 9">CBS 110553</strain>
    </source>
</reference>
<evidence type="ECO:0000256" key="2">
    <source>
        <dbReference type="ARBA" id="ARBA00022553"/>
    </source>
</evidence>
<feature type="domain" description="Ubiquitin-like protease family profile" evidence="7">
    <location>
        <begin position="127"/>
        <end position="377"/>
    </location>
</feature>
<feature type="region of interest" description="Disordered" evidence="6">
    <location>
        <begin position="694"/>
        <end position="732"/>
    </location>
</feature>
<dbReference type="InterPro" id="IPR003653">
    <property type="entry name" value="Peptidase_C48_C"/>
</dbReference>